<evidence type="ECO:0000313" key="3">
    <source>
        <dbReference type="Proteomes" id="UP000319160"/>
    </source>
</evidence>
<proteinExistence type="predicted"/>
<keyword evidence="3" id="KW-1185">Reference proteome</keyword>
<feature type="region of interest" description="Disordered" evidence="1">
    <location>
        <begin position="1"/>
        <end position="33"/>
    </location>
</feature>
<dbReference type="AlphaFoldDB" id="A0A553I3U4"/>
<accession>A0A553I3U4</accession>
<evidence type="ECO:0000256" key="1">
    <source>
        <dbReference type="SAM" id="MobiDB-lite"/>
    </source>
</evidence>
<gene>
    <name evidence="2" type="ORF">FHL15_004338</name>
</gene>
<dbReference type="EMBL" id="VFLP01000019">
    <property type="protein sequence ID" value="TRX94877.1"/>
    <property type="molecule type" value="Genomic_DNA"/>
</dbReference>
<comment type="caution">
    <text evidence="2">The sequence shown here is derived from an EMBL/GenBank/DDBJ whole genome shotgun (WGS) entry which is preliminary data.</text>
</comment>
<name>A0A553I3U4_9PEZI</name>
<organism evidence="2 3">
    <name type="scientific">Xylaria flabelliformis</name>
    <dbReference type="NCBI Taxonomy" id="2512241"/>
    <lineage>
        <taxon>Eukaryota</taxon>
        <taxon>Fungi</taxon>
        <taxon>Dikarya</taxon>
        <taxon>Ascomycota</taxon>
        <taxon>Pezizomycotina</taxon>
        <taxon>Sordariomycetes</taxon>
        <taxon>Xylariomycetidae</taxon>
        <taxon>Xylariales</taxon>
        <taxon>Xylariaceae</taxon>
        <taxon>Xylaria</taxon>
    </lineage>
</organism>
<dbReference type="OrthoDB" id="4680137at2759"/>
<sequence>MPPIHHEEHSPSQESIPHEEQAPRENPNQSEEPKPYRLYVALYNLGLIFVNDLFKETTTVLCDVMDLKDDNGVEKLQDIAESAPIYDDEEDKSFCRTWVENVLQRAGENGYALRAPIEQIRKTVLRIASDFNKNSLKILEPFNNTSP</sequence>
<protein>
    <submittedName>
        <fullName evidence="2">Uncharacterized protein</fullName>
    </submittedName>
</protein>
<evidence type="ECO:0000313" key="2">
    <source>
        <dbReference type="EMBL" id="TRX94877.1"/>
    </source>
</evidence>
<reference evidence="3" key="1">
    <citation type="submission" date="2019-06" db="EMBL/GenBank/DDBJ databases">
        <title>Draft genome sequence of the griseofulvin-producing fungus Xylaria cubensis strain G536.</title>
        <authorList>
            <person name="Mead M.E."/>
            <person name="Raja H.A."/>
            <person name="Steenwyk J.L."/>
            <person name="Knowles S.L."/>
            <person name="Oberlies N.H."/>
            <person name="Rokas A."/>
        </authorList>
    </citation>
    <scope>NUCLEOTIDE SEQUENCE [LARGE SCALE GENOMIC DNA]</scope>
    <source>
        <strain evidence="3">G536</strain>
    </source>
</reference>
<feature type="compositionally biased region" description="Basic and acidic residues" evidence="1">
    <location>
        <begin position="1"/>
        <end position="23"/>
    </location>
</feature>
<dbReference type="Proteomes" id="UP000319160">
    <property type="component" value="Unassembled WGS sequence"/>
</dbReference>